<dbReference type="Gene3D" id="3.40.525.10">
    <property type="entry name" value="CRAL-TRIO lipid binding domain"/>
    <property type="match status" value="1"/>
</dbReference>
<dbReference type="PANTHER" id="PTHR47669:SF1">
    <property type="entry name" value="PHOSPHATIDYLINOSITOL TRANSFER PROTEIN SFH5"/>
    <property type="match status" value="1"/>
</dbReference>
<protein>
    <recommendedName>
        <fullName evidence="4 16">Phosphatidylinositol transfer protein SFH5</fullName>
        <shortName evidence="16">PITP SFH5</shortName>
    </recommendedName>
</protein>
<dbReference type="GO" id="GO:0005789">
    <property type="term" value="C:endoplasmic reticulum membrane"/>
    <property type="evidence" value="ECO:0007669"/>
    <property type="project" value="UniProtKB-SubCell"/>
</dbReference>
<dbReference type="OrthoDB" id="75724at2759"/>
<comment type="caution">
    <text evidence="18">The sequence shown here is derived from an EMBL/GenBank/DDBJ whole genome shotgun (WGS) entry which is preliminary data.</text>
</comment>
<dbReference type="GO" id="GO:0008526">
    <property type="term" value="F:phosphatidylinositol transfer activity"/>
    <property type="evidence" value="ECO:0007669"/>
    <property type="project" value="UniProtKB-UniRule"/>
</dbReference>
<keyword evidence="7" id="KW-0349">Heme</keyword>
<comment type="similarity">
    <text evidence="3 16">Belongs to the SFH5 family.</text>
</comment>
<dbReference type="InterPro" id="IPR036273">
    <property type="entry name" value="CRAL/TRIO_N_dom_sf"/>
</dbReference>
<keyword evidence="9 16" id="KW-0256">Endoplasmic reticulum</keyword>
<evidence type="ECO:0000259" key="17">
    <source>
        <dbReference type="PROSITE" id="PS50191"/>
    </source>
</evidence>
<dbReference type="GO" id="GO:0017157">
    <property type="term" value="P:regulation of exocytosis"/>
    <property type="evidence" value="ECO:0007669"/>
    <property type="project" value="TreeGrafter"/>
</dbReference>
<evidence type="ECO:0000313" key="19">
    <source>
        <dbReference type="Proteomes" id="UP000837801"/>
    </source>
</evidence>
<dbReference type="AlphaFoldDB" id="A0A9P0VWL8"/>
<dbReference type="SUPFAM" id="SSF46938">
    <property type="entry name" value="CRAL/TRIO N-terminal domain"/>
    <property type="match status" value="1"/>
</dbReference>
<evidence type="ECO:0000256" key="10">
    <source>
        <dbReference type="ARBA" id="ARBA00022848"/>
    </source>
</evidence>
<keyword evidence="6 16" id="KW-0963">Cytoplasm</keyword>
<reference evidence="18" key="1">
    <citation type="submission" date="2022-03" db="EMBL/GenBank/DDBJ databases">
        <authorList>
            <person name="Legras J.-L."/>
            <person name="Devillers H."/>
            <person name="Grondin C."/>
        </authorList>
    </citation>
    <scope>NUCLEOTIDE SEQUENCE</scope>
    <source>
        <strain evidence="18">CLIB 1423</strain>
    </source>
</reference>
<evidence type="ECO:0000313" key="18">
    <source>
        <dbReference type="EMBL" id="CAH2350954.1"/>
    </source>
</evidence>
<feature type="domain" description="CRAL-TRIO" evidence="17">
    <location>
        <begin position="152"/>
        <end position="275"/>
    </location>
</feature>
<dbReference type="GO" id="GO:0005829">
    <property type="term" value="C:cytosol"/>
    <property type="evidence" value="ECO:0007669"/>
    <property type="project" value="TreeGrafter"/>
</dbReference>
<gene>
    <name evidence="18" type="ORF">CLIB1423_02S08922</name>
</gene>
<keyword evidence="10 16" id="KW-0492">Microsome</keyword>
<name>A0A9P0VWL8_9ASCO</name>
<keyword evidence="12 16" id="KW-0445">Lipid transport</keyword>
<evidence type="ECO:0000256" key="14">
    <source>
        <dbReference type="ARBA" id="ARBA00024146"/>
    </source>
</evidence>
<keyword evidence="13 16" id="KW-0472">Membrane</keyword>
<dbReference type="SUPFAM" id="SSF52087">
    <property type="entry name" value="CRAL/TRIO domain"/>
    <property type="match status" value="1"/>
</dbReference>
<evidence type="ECO:0000256" key="9">
    <source>
        <dbReference type="ARBA" id="ARBA00022824"/>
    </source>
</evidence>
<evidence type="ECO:0000256" key="13">
    <source>
        <dbReference type="ARBA" id="ARBA00023136"/>
    </source>
</evidence>
<dbReference type="GO" id="GO:0046872">
    <property type="term" value="F:metal ion binding"/>
    <property type="evidence" value="ECO:0007669"/>
    <property type="project" value="UniProtKB-KW"/>
</dbReference>
<comment type="function">
    <text evidence="15">Non-classical phosphatidylinositol (PtdIns) transfer protein (PITP), which exhibits PtdIns-binding/transfer activity in the absence of detectable PtdCho-binding/transfer activity. Regulates PtdIns(4,5)P2 homeostasis at the plasma membrane. Heme-binding protein that may play a role in organic oxidant-induced stress responses.</text>
</comment>
<evidence type="ECO:0000256" key="2">
    <source>
        <dbReference type="ARBA" id="ARBA00004406"/>
    </source>
</evidence>
<evidence type="ECO:0000256" key="16">
    <source>
        <dbReference type="RuleBase" id="RU367059"/>
    </source>
</evidence>
<accession>A0A9P0VWL8</accession>
<evidence type="ECO:0000256" key="4">
    <source>
        <dbReference type="ARBA" id="ARBA00018320"/>
    </source>
</evidence>
<evidence type="ECO:0000256" key="11">
    <source>
        <dbReference type="ARBA" id="ARBA00023004"/>
    </source>
</evidence>
<evidence type="ECO:0000256" key="7">
    <source>
        <dbReference type="ARBA" id="ARBA00022617"/>
    </source>
</evidence>
<keyword evidence="19" id="KW-1185">Reference proteome</keyword>
<dbReference type="InterPro" id="IPR036865">
    <property type="entry name" value="CRAL-TRIO_dom_sf"/>
</dbReference>
<sequence>MALITSTKLTDDQSEKLQAIIGQLPKIIEQLENPEYDEIFGYRINTSDKEGVNENVRNEILYKYLVATEFDVALTVERLVKTLNWRNTFRPLSAAYKEKFESDFEDLGVITVFDSNKENLSVVTWNLYKNIKSPKKLFEKQNEKETLPGTPFLRWRIGLMERSLSQIDFTSTDNNKIAQIHDYKDVSFFKVDPGMKEATKEIIAIFGDHYPELLSIKFFMNVPTLMSWMFAFVRLLGVGAATVKKFQVLNSGDVSSWFPKKQLPAAYGGEVTGKPEEALNDLQNAHVPSVPVYGKLFLEDTVIAKAETAAAEAPTAETLTVD</sequence>
<dbReference type="PANTHER" id="PTHR47669">
    <property type="entry name" value="PHOSPHATIDYLINOSITOL TRANSFER PROTEIN SFH5"/>
    <property type="match status" value="1"/>
</dbReference>
<keyword evidence="11" id="KW-0408">Iron</keyword>
<dbReference type="Pfam" id="PF00650">
    <property type="entry name" value="CRAL_TRIO"/>
    <property type="match status" value="1"/>
</dbReference>
<evidence type="ECO:0000256" key="5">
    <source>
        <dbReference type="ARBA" id="ARBA00022448"/>
    </source>
</evidence>
<evidence type="ECO:0000256" key="15">
    <source>
        <dbReference type="ARBA" id="ARBA00024180"/>
    </source>
</evidence>
<keyword evidence="5 16" id="KW-0813">Transport</keyword>
<comment type="cofactor">
    <cofactor evidence="1">
        <name>heme b</name>
        <dbReference type="ChEBI" id="CHEBI:60344"/>
    </cofactor>
</comment>
<dbReference type="Proteomes" id="UP000837801">
    <property type="component" value="Unassembled WGS sequence"/>
</dbReference>
<dbReference type="GO" id="GO:0032541">
    <property type="term" value="C:cortical endoplasmic reticulum"/>
    <property type="evidence" value="ECO:0007669"/>
    <property type="project" value="TreeGrafter"/>
</dbReference>
<evidence type="ECO:0000256" key="3">
    <source>
        <dbReference type="ARBA" id="ARBA00006667"/>
    </source>
</evidence>
<dbReference type="GO" id="GO:0005886">
    <property type="term" value="C:plasma membrane"/>
    <property type="evidence" value="ECO:0007669"/>
    <property type="project" value="TreeGrafter"/>
</dbReference>
<keyword evidence="8" id="KW-0479">Metal-binding</keyword>
<evidence type="ECO:0000256" key="6">
    <source>
        <dbReference type="ARBA" id="ARBA00022490"/>
    </source>
</evidence>
<dbReference type="SMART" id="SM00516">
    <property type="entry name" value="SEC14"/>
    <property type="match status" value="1"/>
</dbReference>
<dbReference type="PROSITE" id="PS50191">
    <property type="entry name" value="CRAL_TRIO"/>
    <property type="match status" value="1"/>
</dbReference>
<dbReference type="CDD" id="cd00170">
    <property type="entry name" value="SEC14"/>
    <property type="match status" value="1"/>
</dbReference>
<evidence type="ECO:0000256" key="8">
    <source>
        <dbReference type="ARBA" id="ARBA00022723"/>
    </source>
</evidence>
<dbReference type="EMBL" id="CAKXYY010000002">
    <property type="protein sequence ID" value="CAH2350954.1"/>
    <property type="molecule type" value="Genomic_DNA"/>
</dbReference>
<comment type="subcellular location">
    <subcellularLocation>
        <location evidence="16">Cytoplasm</location>
    </subcellularLocation>
    <subcellularLocation>
        <location evidence="2 16">Endoplasmic reticulum membrane</location>
        <topology evidence="2 16">Peripheral membrane protein</topology>
    </subcellularLocation>
    <subcellularLocation>
        <location evidence="16">Microsome membrane</location>
        <topology evidence="16">Peripheral membrane protein</topology>
    </subcellularLocation>
</comment>
<evidence type="ECO:0000256" key="12">
    <source>
        <dbReference type="ARBA" id="ARBA00023055"/>
    </source>
</evidence>
<dbReference type="InterPro" id="IPR042938">
    <property type="entry name" value="Sfh5"/>
</dbReference>
<dbReference type="InterPro" id="IPR001251">
    <property type="entry name" value="CRAL-TRIO_dom"/>
</dbReference>
<proteinExistence type="inferred from homology"/>
<organism evidence="18 19">
    <name type="scientific">[Candida] railenensis</name>
    <dbReference type="NCBI Taxonomy" id="45579"/>
    <lineage>
        <taxon>Eukaryota</taxon>
        <taxon>Fungi</taxon>
        <taxon>Dikarya</taxon>
        <taxon>Ascomycota</taxon>
        <taxon>Saccharomycotina</taxon>
        <taxon>Pichiomycetes</taxon>
        <taxon>Debaryomycetaceae</taxon>
        <taxon>Kurtzmaniella</taxon>
    </lineage>
</organism>
<evidence type="ECO:0000256" key="1">
    <source>
        <dbReference type="ARBA" id="ARBA00001970"/>
    </source>
</evidence>
<comment type="catalytic activity">
    <reaction evidence="14">
        <text>a 1,2-diacyl-sn-glycero-3-phospho-(1D-myo-inositol)(in) = a 1,2-diacyl-sn-glycero-3-phospho-(1D-myo-inositol)(out)</text>
        <dbReference type="Rhea" id="RHEA:38691"/>
        <dbReference type="ChEBI" id="CHEBI:57880"/>
    </reaction>
    <physiologicalReaction direction="left-to-right" evidence="14">
        <dbReference type="Rhea" id="RHEA:38692"/>
    </physiologicalReaction>
</comment>
<dbReference type="GO" id="GO:0043001">
    <property type="term" value="P:Golgi to plasma membrane protein transport"/>
    <property type="evidence" value="ECO:0007669"/>
    <property type="project" value="TreeGrafter"/>
</dbReference>